<dbReference type="SMART" id="SM00903">
    <property type="entry name" value="Flavin_Reduct"/>
    <property type="match status" value="1"/>
</dbReference>
<dbReference type="InterPro" id="IPR002563">
    <property type="entry name" value="Flavin_Rdtase-like_dom"/>
</dbReference>
<dbReference type="GO" id="GO:0046872">
    <property type="term" value="F:metal ion binding"/>
    <property type="evidence" value="ECO:0007669"/>
    <property type="project" value="UniProtKB-KW"/>
</dbReference>
<dbReference type="PANTHER" id="PTHR32145:SF11">
    <property type="entry name" value="DIFLAVIN FLAVOPROTEIN A 2-RELATED"/>
    <property type="match status" value="1"/>
</dbReference>
<dbReference type="EC" id="1.-.-.-" evidence="5"/>
<dbReference type="InterPro" id="IPR012349">
    <property type="entry name" value="Split_barrel_FMN-bd"/>
</dbReference>
<dbReference type="GeneID" id="25732614"/>
<dbReference type="GO" id="GO:0010181">
    <property type="term" value="F:FMN binding"/>
    <property type="evidence" value="ECO:0007669"/>
    <property type="project" value="InterPro"/>
</dbReference>
<proteinExistence type="predicted"/>
<organism evidence="5 6">
    <name type="scientific">Monoraphidium neglectum</name>
    <dbReference type="NCBI Taxonomy" id="145388"/>
    <lineage>
        <taxon>Eukaryota</taxon>
        <taxon>Viridiplantae</taxon>
        <taxon>Chlorophyta</taxon>
        <taxon>core chlorophytes</taxon>
        <taxon>Chlorophyceae</taxon>
        <taxon>CS clade</taxon>
        <taxon>Sphaeropleales</taxon>
        <taxon>Selenastraceae</taxon>
        <taxon>Monoraphidium</taxon>
    </lineage>
</organism>
<keyword evidence="1" id="KW-0813">Transport</keyword>
<evidence type="ECO:0000256" key="2">
    <source>
        <dbReference type="ARBA" id="ARBA00022723"/>
    </source>
</evidence>
<reference evidence="5 6" key="1">
    <citation type="journal article" date="2013" name="BMC Genomics">
        <title>Reconstruction of the lipid metabolism for the microalga Monoraphidium neglectum from its genome sequence reveals characteristics suitable for biofuel production.</title>
        <authorList>
            <person name="Bogen C."/>
            <person name="Al-Dilaimi A."/>
            <person name="Albersmeier A."/>
            <person name="Wichmann J."/>
            <person name="Grundmann M."/>
            <person name="Rupp O."/>
            <person name="Lauersen K.J."/>
            <person name="Blifernez-Klassen O."/>
            <person name="Kalinowski J."/>
            <person name="Goesmann A."/>
            <person name="Mussgnug J.H."/>
            <person name="Kruse O."/>
        </authorList>
    </citation>
    <scope>NUCLEOTIDE SEQUENCE [LARGE SCALE GENOMIC DNA]</scope>
    <source>
        <strain evidence="5 6">SAG 48.87</strain>
    </source>
</reference>
<evidence type="ECO:0000313" key="5">
    <source>
        <dbReference type="EMBL" id="KIY92966.1"/>
    </source>
</evidence>
<evidence type="ECO:0000256" key="3">
    <source>
        <dbReference type="ARBA" id="ARBA00022982"/>
    </source>
</evidence>
<dbReference type="Proteomes" id="UP000054498">
    <property type="component" value="Unassembled WGS sequence"/>
</dbReference>
<dbReference type="PANTHER" id="PTHR32145">
    <property type="entry name" value="DIFLAVIN FLAVOPROTEIN A 2-RELATED"/>
    <property type="match status" value="1"/>
</dbReference>
<dbReference type="AlphaFoldDB" id="A0A0D2LTC0"/>
<dbReference type="RefSeq" id="XP_013891986.1">
    <property type="nucleotide sequence ID" value="XM_014036532.1"/>
</dbReference>
<dbReference type="Pfam" id="PF01613">
    <property type="entry name" value="Flavin_Reduct"/>
    <property type="match status" value="1"/>
</dbReference>
<protein>
    <submittedName>
        <fullName evidence="5">Putative diflavin flavoprotein A 3</fullName>
        <ecNumber evidence="5">1.-.-.-</ecNumber>
    </submittedName>
</protein>
<dbReference type="EMBL" id="KK105159">
    <property type="protein sequence ID" value="KIY92966.1"/>
    <property type="molecule type" value="Genomic_DNA"/>
</dbReference>
<dbReference type="STRING" id="145388.A0A0D2LTC0"/>
<dbReference type="InterPro" id="IPR051285">
    <property type="entry name" value="NADH_oxidoreductase_modular"/>
</dbReference>
<keyword evidence="3" id="KW-0249">Electron transport</keyword>
<dbReference type="GO" id="GO:0016491">
    <property type="term" value="F:oxidoreductase activity"/>
    <property type="evidence" value="ECO:0007669"/>
    <property type="project" value="UniProtKB-KW"/>
</dbReference>
<gene>
    <name evidence="5" type="ORF">MNEG_14997</name>
</gene>
<dbReference type="KEGG" id="mng:MNEG_14997"/>
<evidence type="ECO:0000313" key="6">
    <source>
        <dbReference type="Proteomes" id="UP000054498"/>
    </source>
</evidence>
<evidence type="ECO:0000256" key="1">
    <source>
        <dbReference type="ARBA" id="ARBA00022448"/>
    </source>
</evidence>
<dbReference type="OrthoDB" id="432169at2759"/>
<evidence type="ECO:0000259" key="4">
    <source>
        <dbReference type="SMART" id="SM00903"/>
    </source>
</evidence>
<keyword evidence="5" id="KW-0560">Oxidoreductase</keyword>
<dbReference type="SUPFAM" id="SSF50475">
    <property type="entry name" value="FMN-binding split barrel"/>
    <property type="match status" value="1"/>
</dbReference>
<keyword evidence="2" id="KW-0479">Metal-binding</keyword>
<sequence length="203" mass="22114">MHHIYLCPHSHPAQALTVKDTIARKKAAMAPDVAKALGRLASGLYIVTAAHNNARSAMIASWVAQASFEPLGLTIAVAKDRAIESMMQVGDRFVLNCLGQGTFEPLMKHFLKRFAAGADRFQGIEWFAATNGSPVLKDAIAYIECTVVSRMETPDHWITYAQARCCIPSSHMPSRAAPSVTCGDVMNSDAITAVHHRKVGNYY</sequence>
<feature type="domain" description="Flavin reductase like" evidence="4">
    <location>
        <begin position="37"/>
        <end position="172"/>
    </location>
</feature>
<dbReference type="Gene3D" id="2.30.110.10">
    <property type="entry name" value="Electron Transport, Fmn-binding Protein, Chain A"/>
    <property type="match status" value="1"/>
</dbReference>
<accession>A0A0D2LTC0</accession>
<keyword evidence="6" id="KW-1185">Reference proteome</keyword>
<name>A0A0D2LTC0_9CHLO</name>